<protein>
    <submittedName>
        <fullName evidence="1">Uncharacterized protein</fullName>
    </submittedName>
</protein>
<dbReference type="GO" id="GO:0008083">
    <property type="term" value="F:growth factor activity"/>
    <property type="evidence" value="ECO:0007669"/>
    <property type="project" value="InterPro"/>
</dbReference>
<reference evidence="1 2" key="1">
    <citation type="journal article" date="2018" name="Sci. Rep.">
        <title>Genomic signatures of local adaptation to the degree of environmental predictability in rotifers.</title>
        <authorList>
            <person name="Franch-Gras L."/>
            <person name="Hahn C."/>
            <person name="Garcia-Roger E.M."/>
            <person name="Carmona M.J."/>
            <person name="Serra M."/>
            <person name="Gomez A."/>
        </authorList>
    </citation>
    <scope>NUCLEOTIDE SEQUENCE [LARGE SCALE GENOMIC DNA]</scope>
    <source>
        <strain evidence="1">HYR1</strain>
    </source>
</reference>
<comment type="caution">
    <text evidence="1">The sequence shown here is derived from an EMBL/GenBank/DDBJ whole genome shotgun (WGS) entry which is preliminary data.</text>
</comment>
<proteinExistence type="predicted"/>
<dbReference type="Proteomes" id="UP000276133">
    <property type="component" value="Unassembled WGS sequence"/>
</dbReference>
<dbReference type="EMBL" id="REGN01006322">
    <property type="protein sequence ID" value="RNA09995.1"/>
    <property type="molecule type" value="Genomic_DNA"/>
</dbReference>
<dbReference type="GO" id="GO:0005576">
    <property type="term" value="C:extracellular region"/>
    <property type="evidence" value="ECO:0007669"/>
    <property type="project" value="InterPro"/>
</dbReference>
<accession>A0A3M7QGA5</accession>
<name>A0A3M7QGA5_BRAPC</name>
<dbReference type="GO" id="GO:0005129">
    <property type="term" value="F:granulocyte macrophage colony-stimulating factor receptor binding"/>
    <property type="evidence" value="ECO:0007669"/>
    <property type="project" value="InterPro"/>
</dbReference>
<organism evidence="1 2">
    <name type="scientific">Brachionus plicatilis</name>
    <name type="common">Marine rotifer</name>
    <name type="synonym">Brachionus muelleri</name>
    <dbReference type="NCBI Taxonomy" id="10195"/>
    <lineage>
        <taxon>Eukaryota</taxon>
        <taxon>Metazoa</taxon>
        <taxon>Spiralia</taxon>
        <taxon>Gnathifera</taxon>
        <taxon>Rotifera</taxon>
        <taxon>Eurotatoria</taxon>
        <taxon>Monogononta</taxon>
        <taxon>Pseudotrocha</taxon>
        <taxon>Ploima</taxon>
        <taxon>Brachionidae</taxon>
        <taxon>Brachionus</taxon>
    </lineage>
</organism>
<dbReference type="GO" id="GO:0006955">
    <property type="term" value="P:immune response"/>
    <property type="evidence" value="ECO:0007669"/>
    <property type="project" value="InterPro"/>
</dbReference>
<evidence type="ECO:0000313" key="1">
    <source>
        <dbReference type="EMBL" id="RNA09995.1"/>
    </source>
</evidence>
<evidence type="ECO:0000313" key="2">
    <source>
        <dbReference type="Proteomes" id="UP000276133"/>
    </source>
</evidence>
<sequence length="65" mass="7558">MDGVNRKTALNKRLKIDFYEKRLRGSNGHLCGKLKVMIKYLDKCCESTGQKLIDSNFQKIDSIFF</sequence>
<dbReference type="InterPro" id="IPR000773">
    <property type="entry name" value="GM_colony-stim-fac"/>
</dbReference>
<keyword evidence="2" id="KW-1185">Reference proteome</keyword>
<dbReference type="AlphaFoldDB" id="A0A3M7QGA5"/>
<gene>
    <name evidence="1" type="ORF">BpHYR1_049895</name>
</gene>
<dbReference type="Pfam" id="PF01109">
    <property type="entry name" value="GM_CSF"/>
    <property type="match status" value="1"/>
</dbReference>